<dbReference type="OrthoDB" id="358807at2"/>
<dbReference type="AlphaFoldDB" id="A0A1M6KMM0"/>
<keyword evidence="3" id="KW-1185">Reference proteome</keyword>
<dbReference type="SMART" id="SM00028">
    <property type="entry name" value="TPR"/>
    <property type="match status" value="3"/>
</dbReference>
<reference evidence="2 3" key="1">
    <citation type="submission" date="2016-11" db="EMBL/GenBank/DDBJ databases">
        <authorList>
            <person name="Jaros S."/>
            <person name="Januszkiewicz K."/>
            <person name="Wedrychowicz H."/>
        </authorList>
    </citation>
    <scope>NUCLEOTIDE SEQUENCE [LARGE SCALE GENOMIC DNA]</scope>
    <source>
        <strain evidence="2 3">DSM 21864</strain>
    </source>
</reference>
<dbReference type="RefSeq" id="WP_073009489.1">
    <property type="nucleotide sequence ID" value="NZ_FQZO01000006.1"/>
</dbReference>
<accession>A0A1M6KMM0</accession>
<keyword evidence="1" id="KW-0802">TPR repeat</keyword>
<dbReference type="EMBL" id="FQZO01000006">
    <property type="protein sequence ID" value="SHJ60132.1"/>
    <property type="molecule type" value="Genomic_DNA"/>
</dbReference>
<dbReference type="STRING" id="1121298.SAMN05444401_3419"/>
<dbReference type="Proteomes" id="UP000184080">
    <property type="component" value="Unassembled WGS sequence"/>
</dbReference>
<sequence length="361" mass="42301">MDYNVKFREKLKNYLFIELKTEFLTKNISSLYNEKELGDVVSIPINTKYIVEDKNISEYIKTQYIVQGMYYVLGADSNFKYNSIYLAILGYLKDSINYIKSVISKEYQKGNYEDAFIYLRGLLKVTKEKDIFHNALAVGEILREQNADFNDVQLELLNEYKEFYQDAYPYLIEALIDFSKGSFDNANVKIHNYLAKGGESTQEIQDFIKELEDRLDYSKVTNNLEDKPEEAIKILLQKLDEGENNPSILYYLAIAYRNIELYEKAIYYLYEALEMDNSYIDVINELGINYAALGDYHNSIKYFRAAFDATKSIDICTNLILSYYYNNEIENAKKHIKIAEAINKDDEILKQIKDEMLKEDN</sequence>
<evidence type="ECO:0000313" key="2">
    <source>
        <dbReference type="EMBL" id="SHJ60132.1"/>
    </source>
</evidence>
<proteinExistence type="predicted"/>
<dbReference type="Gene3D" id="1.25.40.10">
    <property type="entry name" value="Tetratricopeptide repeat domain"/>
    <property type="match status" value="1"/>
</dbReference>
<name>A0A1M6KMM0_9CLOT</name>
<protein>
    <submittedName>
        <fullName evidence="2">Uncharacterized protein</fullName>
    </submittedName>
</protein>
<evidence type="ECO:0000313" key="3">
    <source>
        <dbReference type="Proteomes" id="UP000184080"/>
    </source>
</evidence>
<dbReference type="SUPFAM" id="SSF48452">
    <property type="entry name" value="TPR-like"/>
    <property type="match status" value="1"/>
</dbReference>
<feature type="repeat" description="TPR" evidence="1">
    <location>
        <begin position="280"/>
        <end position="313"/>
    </location>
</feature>
<dbReference type="InterPro" id="IPR011990">
    <property type="entry name" value="TPR-like_helical_dom_sf"/>
</dbReference>
<evidence type="ECO:0000256" key="1">
    <source>
        <dbReference type="PROSITE-ProRule" id="PRU00339"/>
    </source>
</evidence>
<gene>
    <name evidence="2" type="ORF">SAMN05444401_3419</name>
</gene>
<organism evidence="2 3">
    <name type="scientific">Clostridium amylolyticum</name>
    <dbReference type="NCBI Taxonomy" id="1121298"/>
    <lineage>
        <taxon>Bacteria</taxon>
        <taxon>Bacillati</taxon>
        <taxon>Bacillota</taxon>
        <taxon>Clostridia</taxon>
        <taxon>Eubacteriales</taxon>
        <taxon>Clostridiaceae</taxon>
        <taxon>Clostridium</taxon>
    </lineage>
</organism>
<feature type="repeat" description="TPR" evidence="1">
    <location>
        <begin position="246"/>
        <end position="279"/>
    </location>
</feature>
<dbReference type="PROSITE" id="PS50005">
    <property type="entry name" value="TPR"/>
    <property type="match status" value="2"/>
</dbReference>
<dbReference type="InterPro" id="IPR019734">
    <property type="entry name" value="TPR_rpt"/>
</dbReference>